<feature type="transmembrane region" description="Helical" evidence="7">
    <location>
        <begin position="420"/>
        <end position="442"/>
    </location>
</feature>
<dbReference type="EMBL" id="KZ992827">
    <property type="protein sequence ID" value="RKP06737.1"/>
    <property type="molecule type" value="Genomic_DNA"/>
</dbReference>
<dbReference type="GO" id="GO:0005227">
    <property type="term" value="F:calcium-activated cation channel activity"/>
    <property type="evidence" value="ECO:0007669"/>
    <property type="project" value="InterPro"/>
</dbReference>
<dbReference type="Proteomes" id="UP000271241">
    <property type="component" value="Unassembled WGS sequence"/>
</dbReference>
<reference evidence="12" key="1">
    <citation type="journal article" date="2018" name="Nat. Microbiol.">
        <title>Leveraging single-cell genomics to expand the fungal tree of life.</title>
        <authorList>
            <person name="Ahrendt S.R."/>
            <person name="Quandt C.A."/>
            <person name="Ciobanu D."/>
            <person name="Clum A."/>
            <person name="Salamov A."/>
            <person name="Andreopoulos B."/>
            <person name="Cheng J.F."/>
            <person name="Woyke T."/>
            <person name="Pelin A."/>
            <person name="Henrissat B."/>
            <person name="Reynolds N.K."/>
            <person name="Benny G.L."/>
            <person name="Smith M.E."/>
            <person name="James T.Y."/>
            <person name="Grigoriev I.V."/>
        </authorList>
    </citation>
    <scope>NUCLEOTIDE SEQUENCE [LARGE SCALE GENOMIC DNA]</scope>
    <source>
        <strain evidence="12">RSA 1356</strain>
    </source>
</reference>
<comment type="subcellular location">
    <subcellularLocation>
        <location evidence="1">Membrane</location>
        <topology evidence="1">Multi-pass membrane protein</topology>
    </subcellularLocation>
</comment>
<dbReference type="Pfam" id="PF02714">
    <property type="entry name" value="RSN1_7TM"/>
    <property type="match status" value="1"/>
</dbReference>
<feature type="non-terminal residue" evidence="11">
    <location>
        <position position="602"/>
    </location>
</feature>
<feature type="transmembrane region" description="Helical" evidence="7">
    <location>
        <begin position="331"/>
        <end position="353"/>
    </location>
</feature>
<proteinExistence type="inferred from homology"/>
<gene>
    <name evidence="11" type="ORF">THASP1DRAFT_7232</name>
</gene>
<feature type="transmembrane region" description="Helical" evidence="7">
    <location>
        <begin position="546"/>
        <end position="564"/>
    </location>
</feature>
<evidence type="ECO:0000259" key="9">
    <source>
        <dbReference type="Pfam" id="PF13967"/>
    </source>
</evidence>
<sequence>SRKPPKLPTGMFSWVKPVFFANHVELAQKIGLDAVVFLHFLRFCLRVFLMLCGIVACILLPINAATFLQGRSSVRDGTTSTDFDLDKLSINAVVTSKDRIWAHAVMCWVASAIIYYLGYRTFKEFIEMRQTVFASRSYADRLYTRVLMITQLPKAYRSDHGLNRWLKQFGVWHPDAVATVNRKIGELPDLVEQHEKALRQLESVLAKYYRDPENMPSKRPTCRLKKFYGERVDAIDHYSKLVDELETKIYATRQKFGEFKASSVGFVCYPSVSAAHQAIRVLRARMVSVKQMAKLAAPPEVHIAASPDDIIWSNVGLRLPERASRRFSGTLVFSGVLIFGTVAVGWLSTLANLGKLMSSWNFTNRLYLRFPKFFGFMESSVAPLLMALFFMALPFLLKIISRYQGDYTGSRVQRSVLKKFYLFLFVNQLSVVITNMLVSILADVFKGQWNTMIQSTTPMLKKLLEGLVTSSNMWMTYIAVRGIGVTIELLQLIALVRIFLRRRMLHPTPREIKEFTQPPDFPYDVVYGTYLFLLLIGLLYAIISPLILVFALFNFFVALMVFRYQLMYVYTTRIETDGGLWSTVYDRTAFAIAGFQGLMFFT</sequence>
<keyword evidence="12" id="KW-1185">Reference proteome</keyword>
<evidence type="ECO:0000256" key="2">
    <source>
        <dbReference type="ARBA" id="ARBA00007779"/>
    </source>
</evidence>
<dbReference type="Pfam" id="PF14703">
    <property type="entry name" value="PHM7_cyt"/>
    <property type="match status" value="1"/>
</dbReference>
<feature type="transmembrane region" description="Helical" evidence="7">
    <location>
        <begin position="521"/>
        <end position="540"/>
    </location>
</feature>
<evidence type="ECO:0000313" key="12">
    <source>
        <dbReference type="Proteomes" id="UP000271241"/>
    </source>
</evidence>
<name>A0A4P9XLJ0_9FUNG</name>
<dbReference type="STRING" id="78915.A0A4P9XLJ0"/>
<dbReference type="OrthoDB" id="2150324at2759"/>
<dbReference type="InterPro" id="IPR003864">
    <property type="entry name" value="CSC1/OSCA1-like_7TM"/>
</dbReference>
<feature type="transmembrane region" description="Helical" evidence="7">
    <location>
        <begin position="100"/>
        <end position="119"/>
    </location>
</feature>
<evidence type="ECO:0000256" key="6">
    <source>
        <dbReference type="ARBA" id="ARBA00023136"/>
    </source>
</evidence>
<evidence type="ECO:0000256" key="3">
    <source>
        <dbReference type="ARBA" id="ARBA00022448"/>
    </source>
</evidence>
<accession>A0A4P9XLJ0</accession>
<comment type="similarity">
    <text evidence="2">Belongs to the CSC1 (TC 1.A.17) family.</text>
</comment>
<dbReference type="AlphaFoldDB" id="A0A4P9XLJ0"/>
<feature type="domain" description="CSC1/OSCA1-like 7TM region" evidence="8">
    <location>
        <begin position="325"/>
        <end position="600"/>
    </location>
</feature>
<dbReference type="InterPro" id="IPR027815">
    <property type="entry name" value="CSC1/OSCA1-like_cyt"/>
</dbReference>
<evidence type="ECO:0008006" key="13">
    <source>
        <dbReference type="Google" id="ProtNLM"/>
    </source>
</evidence>
<feature type="transmembrane region" description="Helical" evidence="7">
    <location>
        <begin position="474"/>
        <end position="500"/>
    </location>
</feature>
<evidence type="ECO:0000256" key="1">
    <source>
        <dbReference type="ARBA" id="ARBA00004141"/>
    </source>
</evidence>
<protein>
    <recommendedName>
        <fullName evidence="13">Calcium-activated chloride channel-domain-containing protein</fullName>
    </recommendedName>
</protein>
<keyword evidence="4 7" id="KW-0812">Transmembrane</keyword>
<keyword evidence="6 7" id="KW-0472">Membrane</keyword>
<organism evidence="11 12">
    <name type="scientific">Thamnocephalis sphaerospora</name>
    <dbReference type="NCBI Taxonomy" id="78915"/>
    <lineage>
        <taxon>Eukaryota</taxon>
        <taxon>Fungi</taxon>
        <taxon>Fungi incertae sedis</taxon>
        <taxon>Zoopagomycota</taxon>
        <taxon>Zoopagomycotina</taxon>
        <taxon>Zoopagomycetes</taxon>
        <taxon>Zoopagales</taxon>
        <taxon>Sigmoideomycetaceae</taxon>
        <taxon>Thamnocephalis</taxon>
    </lineage>
</organism>
<feature type="domain" description="CSC1/OSCA1-like N-terminal transmembrane" evidence="9">
    <location>
        <begin position="3"/>
        <end position="120"/>
    </location>
</feature>
<evidence type="ECO:0000313" key="11">
    <source>
        <dbReference type="EMBL" id="RKP06737.1"/>
    </source>
</evidence>
<evidence type="ECO:0000259" key="10">
    <source>
        <dbReference type="Pfam" id="PF14703"/>
    </source>
</evidence>
<keyword evidence="5 7" id="KW-1133">Transmembrane helix</keyword>
<evidence type="ECO:0000259" key="8">
    <source>
        <dbReference type="Pfam" id="PF02714"/>
    </source>
</evidence>
<feature type="transmembrane region" description="Helical" evidence="7">
    <location>
        <begin position="47"/>
        <end position="68"/>
    </location>
</feature>
<feature type="non-terminal residue" evidence="11">
    <location>
        <position position="1"/>
    </location>
</feature>
<feature type="transmembrane region" description="Helical" evidence="7">
    <location>
        <begin position="373"/>
        <end position="399"/>
    </location>
</feature>
<dbReference type="PANTHER" id="PTHR13018:SF149">
    <property type="entry name" value="DOMAIN PROTEIN, PUTATIVE (AFU_ORTHOLOGUE AFUA_3G11660)-RELATED"/>
    <property type="match status" value="1"/>
</dbReference>
<dbReference type="InterPro" id="IPR045122">
    <property type="entry name" value="Csc1-like"/>
</dbReference>
<evidence type="ECO:0000256" key="5">
    <source>
        <dbReference type="ARBA" id="ARBA00022989"/>
    </source>
</evidence>
<evidence type="ECO:0000256" key="4">
    <source>
        <dbReference type="ARBA" id="ARBA00022692"/>
    </source>
</evidence>
<dbReference type="PANTHER" id="PTHR13018">
    <property type="entry name" value="PROBABLE MEMBRANE PROTEIN DUF221-RELATED"/>
    <property type="match status" value="1"/>
</dbReference>
<dbReference type="Pfam" id="PF13967">
    <property type="entry name" value="RSN1_TM"/>
    <property type="match status" value="1"/>
</dbReference>
<dbReference type="GO" id="GO:0005886">
    <property type="term" value="C:plasma membrane"/>
    <property type="evidence" value="ECO:0007669"/>
    <property type="project" value="TreeGrafter"/>
</dbReference>
<feature type="domain" description="CSC1/OSCA1-like cytosolic" evidence="10">
    <location>
        <begin position="145"/>
        <end position="314"/>
    </location>
</feature>
<evidence type="ECO:0000256" key="7">
    <source>
        <dbReference type="SAM" id="Phobius"/>
    </source>
</evidence>
<dbReference type="InterPro" id="IPR032880">
    <property type="entry name" value="CSC1/OSCA1-like_N"/>
</dbReference>
<keyword evidence="3" id="KW-0813">Transport</keyword>